<name>A0A1W6LFK4_9BURK</name>
<dbReference type="InterPro" id="IPR019734">
    <property type="entry name" value="TPR_rpt"/>
</dbReference>
<gene>
    <name evidence="1" type="ORF">A4W93_25440</name>
</gene>
<accession>A0A1W6LFK4</accession>
<keyword evidence="2" id="KW-1185">Reference proteome</keyword>
<sequence length="272" mass="29648">MALDLAPLWDFARPAVSEQRFLAAMGEAVGDDQLILRTQVARTHGLRRDFVRALALLDEMAPAVARAGPEARVRHALERGRCRVSAAHPREAITPTDRDLARADYEVAATLARESALDALAVDALHMLALVDTAPADQLRRNREALAVAAASTQPDARRWEAPLRNNIGLALHASGRFDEALAEFRQAVVLREAQANPGATRIAWWMVAWTLRSMGDHAEALAVQQRLAREGDAAGEPDPHVFAELVQLHRALGDPESAAAAEARREALKSR</sequence>
<dbReference type="Gene3D" id="1.25.40.10">
    <property type="entry name" value="Tetratricopeptide repeat domain"/>
    <property type="match status" value="1"/>
</dbReference>
<dbReference type="OrthoDB" id="9129572at2"/>
<dbReference type="KEGG" id="rgu:A4W93_25440"/>
<dbReference type="InterPro" id="IPR011990">
    <property type="entry name" value="TPR-like_helical_dom_sf"/>
</dbReference>
<reference evidence="1 2" key="1">
    <citation type="submission" date="2016-04" db="EMBL/GenBank/DDBJ databases">
        <title>Complete genome sequence of natural rubber-degrading, novel Gram-negative bacterium, Rhizobacter gummiphilus strain NS21.</title>
        <authorList>
            <person name="Tabata M."/>
            <person name="Kasai D."/>
            <person name="Fukuda M."/>
        </authorList>
    </citation>
    <scope>NUCLEOTIDE SEQUENCE [LARGE SCALE GENOMIC DNA]</scope>
    <source>
        <strain evidence="1 2">NS21</strain>
    </source>
</reference>
<dbReference type="SUPFAM" id="SSF48452">
    <property type="entry name" value="TPR-like"/>
    <property type="match status" value="1"/>
</dbReference>
<evidence type="ECO:0000313" key="1">
    <source>
        <dbReference type="EMBL" id="ARN22987.1"/>
    </source>
</evidence>
<dbReference type="STRING" id="946333.A4W93_25440"/>
<dbReference type="Pfam" id="PF13424">
    <property type="entry name" value="TPR_12"/>
    <property type="match status" value="1"/>
</dbReference>
<dbReference type="EMBL" id="CP015118">
    <property type="protein sequence ID" value="ARN22987.1"/>
    <property type="molecule type" value="Genomic_DNA"/>
</dbReference>
<evidence type="ECO:0000313" key="2">
    <source>
        <dbReference type="Proteomes" id="UP000193427"/>
    </source>
</evidence>
<dbReference type="Proteomes" id="UP000193427">
    <property type="component" value="Chromosome"/>
</dbReference>
<protein>
    <submittedName>
        <fullName evidence="1">Uncharacterized protein</fullName>
    </submittedName>
</protein>
<dbReference type="PROSITE" id="PS50005">
    <property type="entry name" value="TPR"/>
    <property type="match status" value="1"/>
</dbReference>
<dbReference type="AlphaFoldDB" id="A0A1W6LFK4"/>
<organism evidence="1 2">
    <name type="scientific">Piscinibacter gummiphilus</name>
    <dbReference type="NCBI Taxonomy" id="946333"/>
    <lineage>
        <taxon>Bacteria</taxon>
        <taxon>Pseudomonadati</taxon>
        <taxon>Pseudomonadota</taxon>
        <taxon>Betaproteobacteria</taxon>
        <taxon>Burkholderiales</taxon>
        <taxon>Sphaerotilaceae</taxon>
        <taxon>Piscinibacter</taxon>
    </lineage>
</organism>
<dbReference type="RefSeq" id="WP_085753299.1">
    <property type="nucleotide sequence ID" value="NZ_BSPR01000015.1"/>
</dbReference>
<proteinExistence type="predicted"/>